<dbReference type="InterPro" id="IPR019775">
    <property type="entry name" value="WD40_repeat_CS"/>
</dbReference>
<evidence type="ECO:0000313" key="5">
    <source>
        <dbReference type="EMBL" id="ETO06294.1"/>
    </source>
</evidence>
<dbReference type="InterPro" id="IPR036322">
    <property type="entry name" value="WD40_repeat_dom_sf"/>
</dbReference>
<dbReference type="EMBL" id="ASPP01027274">
    <property type="protein sequence ID" value="ETO06294.1"/>
    <property type="molecule type" value="Genomic_DNA"/>
</dbReference>
<evidence type="ECO:0000256" key="1">
    <source>
        <dbReference type="ARBA" id="ARBA00022574"/>
    </source>
</evidence>
<dbReference type="PROSITE" id="PS50294">
    <property type="entry name" value="WD_REPEATS_REGION"/>
    <property type="match status" value="2"/>
</dbReference>
<feature type="repeat" description="WD" evidence="3">
    <location>
        <begin position="107"/>
        <end position="150"/>
    </location>
</feature>
<dbReference type="Pfam" id="PF00400">
    <property type="entry name" value="WD40"/>
    <property type="match status" value="2"/>
</dbReference>
<dbReference type="InterPro" id="IPR015943">
    <property type="entry name" value="WD40/YVTN_repeat-like_dom_sf"/>
</dbReference>
<keyword evidence="2" id="KW-0677">Repeat</keyword>
<dbReference type="PROSITE" id="PS00678">
    <property type="entry name" value="WD_REPEATS_1"/>
    <property type="match status" value="2"/>
</dbReference>
<evidence type="ECO:0000256" key="4">
    <source>
        <dbReference type="SAM" id="Coils"/>
    </source>
</evidence>
<name>X6LXE2_RETFI</name>
<gene>
    <name evidence="5" type="ORF">RFI_31101</name>
</gene>
<dbReference type="OrthoDB" id="674604at2759"/>
<dbReference type="Proteomes" id="UP000023152">
    <property type="component" value="Unassembled WGS sequence"/>
</dbReference>
<feature type="repeat" description="WD" evidence="3">
    <location>
        <begin position="151"/>
        <end position="198"/>
    </location>
</feature>
<feature type="coiled-coil region" evidence="4">
    <location>
        <begin position="5"/>
        <end position="86"/>
    </location>
</feature>
<dbReference type="PROSITE" id="PS50082">
    <property type="entry name" value="WD_REPEATS_2"/>
    <property type="match status" value="2"/>
</dbReference>
<dbReference type="SMART" id="SM00320">
    <property type="entry name" value="WD40"/>
    <property type="match status" value="2"/>
</dbReference>
<accession>X6LXE2</accession>
<dbReference type="PANTHER" id="PTHR22847:SF637">
    <property type="entry name" value="WD REPEAT DOMAIN 5B"/>
    <property type="match status" value="1"/>
</dbReference>
<protein>
    <submittedName>
        <fullName evidence="5">WD-40 repeat-containing protein</fullName>
    </submittedName>
</protein>
<proteinExistence type="predicted"/>
<evidence type="ECO:0000256" key="3">
    <source>
        <dbReference type="PROSITE-ProRule" id="PRU00221"/>
    </source>
</evidence>
<dbReference type="SUPFAM" id="SSF50978">
    <property type="entry name" value="WD40 repeat-like"/>
    <property type="match status" value="1"/>
</dbReference>
<dbReference type="InterPro" id="IPR001680">
    <property type="entry name" value="WD40_rpt"/>
</dbReference>
<dbReference type="GO" id="GO:1990234">
    <property type="term" value="C:transferase complex"/>
    <property type="evidence" value="ECO:0007669"/>
    <property type="project" value="UniProtKB-ARBA"/>
</dbReference>
<dbReference type="AlphaFoldDB" id="X6LXE2"/>
<comment type="caution">
    <text evidence="5">The sequence shown here is derived from an EMBL/GenBank/DDBJ whole genome shotgun (WGS) entry which is preliminary data.</text>
</comment>
<evidence type="ECO:0000313" key="6">
    <source>
        <dbReference type="Proteomes" id="UP000023152"/>
    </source>
</evidence>
<organism evidence="5 6">
    <name type="scientific">Reticulomyxa filosa</name>
    <dbReference type="NCBI Taxonomy" id="46433"/>
    <lineage>
        <taxon>Eukaryota</taxon>
        <taxon>Sar</taxon>
        <taxon>Rhizaria</taxon>
        <taxon>Retaria</taxon>
        <taxon>Foraminifera</taxon>
        <taxon>Monothalamids</taxon>
        <taxon>Reticulomyxidae</taxon>
        <taxon>Reticulomyxa</taxon>
    </lineage>
</organism>
<sequence>MEQEIQLKDRQIIEKDNRIKQMERDSQQELLKYRADIEMIKKDFNDKEKKVLSNHEKIVKSLEEKNAKLTQDCEQLLQKLKSQQKEEKTTKSITFNLFLSSKLLRTFTGHTHFVNSIDYSIFDGRPFICSGSVDKTVRVWDVENNKQIRSFDGHSDDVYCVKFSPYHYYNNNRKVICSSSGDKTIRFWDIEDNRQLQVFNGHTFWVCGIEFFTI</sequence>
<keyword evidence="4" id="KW-0175">Coiled coil</keyword>
<keyword evidence="6" id="KW-1185">Reference proteome</keyword>
<dbReference type="PANTHER" id="PTHR22847">
    <property type="entry name" value="WD40 REPEAT PROTEIN"/>
    <property type="match status" value="1"/>
</dbReference>
<keyword evidence="1 3" id="KW-0853">WD repeat</keyword>
<evidence type="ECO:0000256" key="2">
    <source>
        <dbReference type="ARBA" id="ARBA00022737"/>
    </source>
</evidence>
<reference evidence="5 6" key="1">
    <citation type="journal article" date="2013" name="Curr. Biol.">
        <title>The Genome of the Foraminiferan Reticulomyxa filosa.</title>
        <authorList>
            <person name="Glockner G."/>
            <person name="Hulsmann N."/>
            <person name="Schleicher M."/>
            <person name="Noegel A.A."/>
            <person name="Eichinger L."/>
            <person name="Gallinger C."/>
            <person name="Pawlowski J."/>
            <person name="Sierra R."/>
            <person name="Euteneuer U."/>
            <person name="Pillet L."/>
            <person name="Moustafa A."/>
            <person name="Platzer M."/>
            <person name="Groth M."/>
            <person name="Szafranski K."/>
            <person name="Schliwa M."/>
        </authorList>
    </citation>
    <scope>NUCLEOTIDE SEQUENCE [LARGE SCALE GENOMIC DNA]</scope>
</reference>
<dbReference type="Gene3D" id="2.130.10.10">
    <property type="entry name" value="YVTN repeat-like/Quinoprotein amine dehydrogenase"/>
    <property type="match status" value="1"/>
</dbReference>